<feature type="transmembrane region" description="Helical" evidence="7">
    <location>
        <begin position="23"/>
        <end position="44"/>
    </location>
</feature>
<dbReference type="Proteomes" id="UP000449846">
    <property type="component" value="Unassembled WGS sequence"/>
</dbReference>
<dbReference type="PANTHER" id="PTHR43744:SF6">
    <property type="entry name" value="ABC TRANSPORTER PERMEASE PROTEIN YESQ-RELATED"/>
    <property type="match status" value="1"/>
</dbReference>
<evidence type="ECO:0000313" key="9">
    <source>
        <dbReference type="EMBL" id="MTH59406.1"/>
    </source>
</evidence>
<evidence type="ECO:0000256" key="2">
    <source>
        <dbReference type="ARBA" id="ARBA00022448"/>
    </source>
</evidence>
<proteinExistence type="inferred from homology"/>
<feature type="transmembrane region" description="Helical" evidence="7">
    <location>
        <begin position="83"/>
        <end position="108"/>
    </location>
</feature>
<evidence type="ECO:0000256" key="6">
    <source>
        <dbReference type="ARBA" id="ARBA00023136"/>
    </source>
</evidence>
<dbReference type="OrthoDB" id="9815445at2"/>
<keyword evidence="6 7" id="KW-0472">Membrane</keyword>
<dbReference type="SUPFAM" id="SSF161098">
    <property type="entry name" value="MetI-like"/>
    <property type="match status" value="1"/>
</dbReference>
<dbReference type="InterPro" id="IPR000515">
    <property type="entry name" value="MetI-like"/>
</dbReference>
<feature type="domain" description="ABC transmembrane type-1" evidence="8">
    <location>
        <begin position="85"/>
        <end position="277"/>
    </location>
</feature>
<evidence type="ECO:0000259" key="8">
    <source>
        <dbReference type="PROSITE" id="PS50928"/>
    </source>
</evidence>
<dbReference type="PROSITE" id="PS50928">
    <property type="entry name" value="ABC_TM1"/>
    <property type="match status" value="1"/>
</dbReference>
<evidence type="ECO:0000313" key="10">
    <source>
        <dbReference type="Proteomes" id="UP000449846"/>
    </source>
</evidence>
<dbReference type="GO" id="GO:0005886">
    <property type="term" value="C:plasma membrane"/>
    <property type="evidence" value="ECO:0007669"/>
    <property type="project" value="UniProtKB-SubCell"/>
</dbReference>
<dbReference type="InterPro" id="IPR035906">
    <property type="entry name" value="MetI-like_sf"/>
</dbReference>
<dbReference type="PANTHER" id="PTHR43744">
    <property type="entry name" value="ABC TRANSPORTER PERMEASE PROTEIN MG189-RELATED-RELATED"/>
    <property type="match status" value="1"/>
</dbReference>
<protein>
    <submittedName>
        <fullName evidence="9">ABC transporter permease subunit</fullName>
    </submittedName>
</protein>
<keyword evidence="2 7" id="KW-0813">Transport</keyword>
<evidence type="ECO:0000256" key="5">
    <source>
        <dbReference type="ARBA" id="ARBA00022989"/>
    </source>
</evidence>
<feature type="transmembrane region" description="Helical" evidence="7">
    <location>
        <begin position="197"/>
        <end position="222"/>
    </location>
</feature>
<evidence type="ECO:0000256" key="7">
    <source>
        <dbReference type="RuleBase" id="RU363032"/>
    </source>
</evidence>
<feature type="transmembrane region" description="Helical" evidence="7">
    <location>
        <begin position="256"/>
        <end position="282"/>
    </location>
</feature>
<evidence type="ECO:0000256" key="1">
    <source>
        <dbReference type="ARBA" id="ARBA00004651"/>
    </source>
</evidence>
<feature type="transmembrane region" description="Helical" evidence="7">
    <location>
        <begin position="120"/>
        <end position="141"/>
    </location>
</feature>
<keyword evidence="10" id="KW-1185">Reference proteome</keyword>
<dbReference type="CDD" id="cd06261">
    <property type="entry name" value="TM_PBP2"/>
    <property type="match status" value="1"/>
</dbReference>
<dbReference type="EMBL" id="WMIG01000003">
    <property type="protein sequence ID" value="MTH59406.1"/>
    <property type="molecule type" value="Genomic_DNA"/>
</dbReference>
<comment type="subcellular location">
    <subcellularLocation>
        <location evidence="1 7">Cell membrane</location>
        <topology evidence="1 7">Multi-pass membrane protein</topology>
    </subcellularLocation>
</comment>
<organism evidence="9 10">
    <name type="scientific">Paracoccus litorisediminis</name>
    <dbReference type="NCBI Taxonomy" id="2006130"/>
    <lineage>
        <taxon>Bacteria</taxon>
        <taxon>Pseudomonadati</taxon>
        <taxon>Pseudomonadota</taxon>
        <taxon>Alphaproteobacteria</taxon>
        <taxon>Rhodobacterales</taxon>
        <taxon>Paracoccaceae</taxon>
        <taxon>Paracoccus</taxon>
    </lineage>
</organism>
<sequence>MTETAIAPPLTKEATMPQGLKRAFAYAALAAISFVMLYPLLWMVSSSFKPENEIFSTTSLIPENFTTDAYARGWNGLSVSFGWMFLNSAVVSVLAVAGNLISCSMAAYAFTRLQFKGRKFWFALMLGTMMLPQHAVLIPQYLMFLNFGWVNTILPLVVPKFLAIDAFFIFLMIQFFRGIPRELDEAALMDGAGPLRIFLKVILPLSTPVLATAAVFSFIWTWDDFFAPLIYLNDIEKYTAQLGLRTFVDATAQSDWGALLAMSTLTVLPIFVLFVMFQRLLIEGVATTGMKR</sequence>
<gene>
    <name evidence="9" type="ORF">GL300_09290</name>
</gene>
<accession>A0A844HHU0</accession>
<dbReference type="AlphaFoldDB" id="A0A844HHU0"/>
<dbReference type="RefSeq" id="WP_155039349.1">
    <property type="nucleotide sequence ID" value="NZ_JBHGCD010000003.1"/>
</dbReference>
<reference evidence="9 10" key="1">
    <citation type="submission" date="2019-11" db="EMBL/GenBank/DDBJ databases">
        <authorList>
            <person name="Dong K."/>
        </authorList>
    </citation>
    <scope>NUCLEOTIDE SEQUENCE [LARGE SCALE GENOMIC DNA]</scope>
    <source>
        <strain evidence="9 10">NBRC 112902</strain>
    </source>
</reference>
<feature type="transmembrane region" description="Helical" evidence="7">
    <location>
        <begin position="153"/>
        <end position="176"/>
    </location>
</feature>
<name>A0A844HHU0_9RHOB</name>
<comment type="caution">
    <text evidence="9">The sequence shown here is derived from an EMBL/GenBank/DDBJ whole genome shotgun (WGS) entry which is preliminary data.</text>
</comment>
<comment type="similarity">
    <text evidence="7">Belongs to the binding-protein-dependent transport system permease family.</text>
</comment>
<keyword evidence="4 7" id="KW-0812">Transmembrane</keyword>
<keyword evidence="5 7" id="KW-1133">Transmembrane helix</keyword>
<dbReference type="GO" id="GO:0055085">
    <property type="term" value="P:transmembrane transport"/>
    <property type="evidence" value="ECO:0007669"/>
    <property type="project" value="InterPro"/>
</dbReference>
<evidence type="ECO:0000256" key="3">
    <source>
        <dbReference type="ARBA" id="ARBA00022475"/>
    </source>
</evidence>
<evidence type="ECO:0000256" key="4">
    <source>
        <dbReference type="ARBA" id="ARBA00022692"/>
    </source>
</evidence>
<dbReference type="Pfam" id="PF00528">
    <property type="entry name" value="BPD_transp_1"/>
    <property type="match status" value="1"/>
</dbReference>
<dbReference type="Gene3D" id="1.10.3720.10">
    <property type="entry name" value="MetI-like"/>
    <property type="match status" value="1"/>
</dbReference>
<keyword evidence="3" id="KW-1003">Cell membrane</keyword>